<evidence type="ECO:0000256" key="1">
    <source>
        <dbReference type="ARBA" id="ARBA00004474"/>
    </source>
</evidence>
<name>A0AAN8VL78_9MAGN</name>
<dbReference type="Proteomes" id="UP001370490">
    <property type="component" value="Unassembled WGS sequence"/>
</dbReference>
<dbReference type="Gene3D" id="3.50.50.60">
    <property type="entry name" value="FAD/NAD(P)-binding domain"/>
    <property type="match status" value="1"/>
</dbReference>
<dbReference type="EMBL" id="JBAMMX010000007">
    <property type="protein sequence ID" value="KAK6936235.1"/>
    <property type="molecule type" value="Genomic_DNA"/>
</dbReference>
<organism evidence="7 8">
    <name type="scientific">Dillenia turbinata</name>
    <dbReference type="NCBI Taxonomy" id="194707"/>
    <lineage>
        <taxon>Eukaryota</taxon>
        <taxon>Viridiplantae</taxon>
        <taxon>Streptophyta</taxon>
        <taxon>Embryophyta</taxon>
        <taxon>Tracheophyta</taxon>
        <taxon>Spermatophyta</taxon>
        <taxon>Magnoliopsida</taxon>
        <taxon>eudicotyledons</taxon>
        <taxon>Gunneridae</taxon>
        <taxon>Pentapetalae</taxon>
        <taxon>Dilleniales</taxon>
        <taxon>Dilleniaceae</taxon>
        <taxon>Dillenia</taxon>
    </lineage>
</organism>
<dbReference type="GO" id="GO:0016705">
    <property type="term" value="F:oxidoreductase activity, acting on paired donors, with incorporation or reduction of molecular oxygen"/>
    <property type="evidence" value="ECO:0007669"/>
    <property type="project" value="InterPro"/>
</dbReference>
<comment type="subcellular location">
    <subcellularLocation>
        <location evidence="1">Plastid</location>
    </subcellularLocation>
</comment>
<evidence type="ECO:0000256" key="5">
    <source>
        <dbReference type="ARBA" id="ARBA00022946"/>
    </source>
</evidence>
<comment type="caution">
    <text evidence="7">The sequence shown here is derived from an EMBL/GenBank/DDBJ whole genome shotgun (WGS) entry which is preliminary data.</text>
</comment>
<evidence type="ECO:0000256" key="3">
    <source>
        <dbReference type="ARBA" id="ARBA00006599"/>
    </source>
</evidence>
<dbReference type="InterPro" id="IPR010108">
    <property type="entry name" value="Lycopene_cyclase_b/e"/>
</dbReference>
<dbReference type="AlphaFoldDB" id="A0AAN8VL78"/>
<dbReference type="GO" id="GO:0009536">
    <property type="term" value="C:plastid"/>
    <property type="evidence" value="ECO:0007669"/>
    <property type="project" value="UniProtKB-SubCell"/>
</dbReference>
<evidence type="ECO:0000313" key="7">
    <source>
        <dbReference type="EMBL" id="KAK6936235.1"/>
    </source>
</evidence>
<dbReference type="SUPFAM" id="SSF51905">
    <property type="entry name" value="FAD/NAD(P)-binding domain"/>
    <property type="match status" value="1"/>
</dbReference>
<evidence type="ECO:0000256" key="2">
    <source>
        <dbReference type="ARBA" id="ARBA00004829"/>
    </source>
</evidence>
<sequence>MGTIPGPFPPLATLNSRRICSYTHVIPFSKTQTSSRKSYSRICCSKYGSFLDMKPKYEPESLDFDIPFYHPTDRCKFDAIIIGAGPAGLRLAEQVSFYGISVCCVDPSPLSMWHNNYGAWVDEFEGLGLESCLDKKWPMTRVYIDDHKSKFLDRSYGRVGRKELKTKLMEGCVSNGVKFYEGKVWKVEHQEFESSVLCDDGNTLRASLIVDASGFTSTFIEYNKRRNAGFQIAHGILAEVESHPFDLDKMVLMDWRDSHLGNEPYLRANNTRLPTFLYAMPFSSNLIFLEETSLVSRPVLSYKEVKSRMVARLRHLGIKVKRVLEDEKCLIPMGGPLPQIPQSVMAIGGNSGLVHPSTGYLVARTLAVAPILAAAIAECLGSTRMIRGKSLYYKVWNGLWPIERKCIREFYCFGMETLLKLDLKGTRRFFDAFFDLTPYYWHGFLSSRLSLQELIMLSVSLFGHASNLSREDRKKSLKVEVYRSIVDFRPSYYHNISDASCEVDKLVLEVFELVADVLGKEVAGALAVVDEELEGVHVAGEKRGVDKLVSEVFELVMDVLEGKYVVGVKVEVDKLVLDVLEGKYVVGVKVEVDKLVLEVFELGVDVLEGKYVVGVKLEDDKLVSEVFELVVDMLEGKYVVGVKLEVDKLVLGVFELVVDALEGVYMVGEKLEVDKLVLEVFELVVDVLVEKELEGKYVVGEKLEVDMWVREELEVHKLVDLLEVYMLESVEAYEMVDGKWEVHDPEMVEPSSTTLARQTSTNTVSTATNRTVWQAPEYFPLRALMIKVVHTSTQLLHEPLMAMLRSKYLGLNIRVSFTGSIRQ</sequence>
<dbReference type="Pfam" id="PF05834">
    <property type="entry name" value="Lycopene_cycl"/>
    <property type="match status" value="1"/>
</dbReference>
<dbReference type="PANTHER" id="PTHR39757">
    <property type="match status" value="1"/>
</dbReference>
<evidence type="ECO:0000256" key="6">
    <source>
        <dbReference type="ARBA" id="ARBA00023235"/>
    </source>
</evidence>
<keyword evidence="5" id="KW-0809">Transit peptide</keyword>
<comment type="pathway">
    <text evidence="2">Carotenoid biosynthesis.</text>
</comment>
<keyword evidence="4" id="KW-0934">Plastid</keyword>
<dbReference type="FunFam" id="3.50.50.60:FF:000101">
    <property type="entry name" value="lycopene epsilon cyclase, chloroplastic"/>
    <property type="match status" value="1"/>
</dbReference>
<reference evidence="7 8" key="1">
    <citation type="submission" date="2023-12" db="EMBL/GenBank/DDBJ databases">
        <title>A high-quality genome assembly for Dillenia turbinata (Dilleniales).</title>
        <authorList>
            <person name="Chanderbali A."/>
        </authorList>
    </citation>
    <scope>NUCLEOTIDE SEQUENCE [LARGE SCALE GENOMIC DNA]</scope>
    <source>
        <strain evidence="7">LSX21</strain>
        <tissue evidence="7">Leaf</tissue>
    </source>
</reference>
<evidence type="ECO:0008006" key="9">
    <source>
        <dbReference type="Google" id="ProtNLM"/>
    </source>
</evidence>
<dbReference type="InterPro" id="IPR036188">
    <property type="entry name" value="FAD/NAD-bd_sf"/>
</dbReference>
<gene>
    <name evidence="7" type="ORF">RJ641_033265</name>
</gene>
<evidence type="ECO:0000313" key="8">
    <source>
        <dbReference type="Proteomes" id="UP001370490"/>
    </source>
</evidence>
<keyword evidence="6" id="KW-0413">Isomerase</keyword>
<comment type="similarity">
    <text evidence="3">Belongs to the lycopene cyclase family.</text>
</comment>
<accession>A0AAN8VL78</accession>
<evidence type="ECO:0000256" key="4">
    <source>
        <dbReference type="ARBA" id="ARBA00022640"/>
    </source>
</evidence>
<dbReference type="GO" id="GO:0016117">
    <property type="term" value="P:carotenoid biosynthetic process"/>
    <property type="evidence" value="ECO:0007669"/>
    <property type="project" value="InterPro"/>
</dbReference>
<dbReference type="GO" id="GO:0016860">
    <property type="term" value="F:intramolecular oxidoreductase activity"/>
    <property type="evidence" value="ECO:0007669"/>
    <property type="project" value="UniProtKB-ARBA"/>
</dbReference>
<dbReference type="NCBIfam" id="TIGR01790">
    <property type="entry name" value="carotene-cycl"/>
    <property type="match status" value="1"/>
</dbReference>
<keyword evidence="8" id="KW-1185">Reference proteome</keyword>
<dbReference type="PANTHER" id="PTHR39757:SF9">
    <property type="entry name" value="CAPSANTHIN_CAPSORUBIN SYNTHASE, CHROMOPLAST PROTEIN"/>
    <property type="match status" value="1"/>
</dbReference>
<proteinExistence type="inferred from homology"/>
<protein>
    <recommendedName>
        <fullName evidence="9">Lycopene beta-cyclase</fullName>
    </recommendedName>
</protein>